<name>A0AAW8RB46_CARDV</name>
<sequence>MKIKDFLEVDDSMKLEIAEILNSRREEYTSVELLVELLGISKFKVTKYIQELSEDMADEYEILEIKSFSQGELNDLYVSETTIRRLRLMYIQKSKIFLLFNEMLYGRVSLGQFSNKYYVSRSKTNVLRNQLMKLLKNYSITIKDGMFVGNEEQLRKVAFEVYYFYFNGTQVPFSEKVIELKNKLKKELEKLIDLDLVLTKKIKVDLFLSILSIRISRKNFLIDQPSILLDDSLSEKYDSKKEEFSEILLSISGGELRKEALNELDSIFLFLVSEECLSLKNKFIVKKTNDEIKKMSDQLVKETFSEIIFNDTVTNEKKIKLKKKLTHSFIMIHFQRYYSFHAVLTFNTDQQIAYFKEAYPQFHKLVSKFLKMNELKKRIHLDVSDEAGLYYDYMFALISCIPLSLLNDKIYICVDFSRGDNYTEYISENIRAFKHLNVVIQQKIDNDTQLFVSDFMIVNNRLEQIIWKNPPTDDDWAVLGDAIVSAKGGQL</sequence>
<evidence type="ECO:0000313" key="2">
    <source>
        <dbReference type="EMBL" id="MDT1972796.1"/>
    </source>
</evidence>
<accession>A0AAW8RB46</accession>
<dbReference type="Pfam" id="PF05043">
    <property type="entry name" value="Mga"/>
    <property type="match status" value="1"/>
</dbReference>
<dbReference type="RefSeq" id="WP_311779653.1">
    <property type="nucleotide sequence ID" value="NZ_JALRMR010000001.1"/>
</dbReference>
<evidence type="ECO:0000259" key="1">
    <source>
        <dbReference type="Pfam" id="PF05043"/>
    </source>
</evidence>
<reference evidence="2" key="1">
    <citation type="submission" date="2022-04" db="EMBL/GenBank/DDBJ databases">
        <title>Draft genome sequences of lactic acid bacteria (LAB) strains involved in meat spoilage.</title>
        <authorList>
            <person name="Palevich N."/>
        </authorList>
    </citation>
    <scope>NUCLEOTIDE SEQUENCE</scope>
    <source>
        <strain evidence="2">9-14</strain>
    </source>
</reference>
<dbReference type="EMBL" id="JALRMR010000001">
    <property type="protein sequence ID" value="MDT1972796.1"/>
    <property type="molecule type" value="Genomic_DNA"/>
</dbReference>
<gene>
    <name evidence="2" type="ORF">MX635_00130</name>
</gene>
<dbReference type="InterPro" id="IPR007737">
    <property type="entry name" value="Mga_HTH"/>
</dbReference>
<proteinExistence type="predicted"/>
<comment type="caution">
    <text evidence="2">The sequence shown here is derived from an EMBL/GenBank/DDBJ whole genome shotgun (WGS) entry which is preliminary data.</text>
</comment>
<feature type="domain" description="Mga helix-turn-helix" evidence="1">
    <location>
        <begin position="82"/>
        <end position="160"/>
    </location>
</feature>
<dbReference type="AlphaFoldDB" id="A0AAW8RB46"/>
<protein>
    <submittedName>
        <fullName evidence="2">Helix-turn-helix domain-containing protein</fullName>
    </submittedName>
</protein>
<dbReference type="Proteomes" id="UP001249945">
    <property type="component" value="Unassembled WGS sequence"/>
</dbReference>
<organism evidence="2 3">
    <name type="scientific">Carnobacterium divergens</name>
    <name type="common">Lactobacillus divergens</name>
    <dbReference type="NCBI Taxonomy" id="2748"/>
    <lineage>
        <taxon>Bacteria</taxon>
        <taxon>Bacillati</taxon>
        <taxon>Bacillota</taxon>
        <taxon>Bacilli</taxon>
        <taxon>Lactobacillales</taxon>
        <taxon>Carnobacteriaceae</taxon>
        <taxon>Carnobacterium</taxon>
    </lineage>
</organism>
<evidence type="ECO:0000313" key="3">
    <source>
        <dbReference type="Proteomes" id="UP001249945"/>
    </source>
</evidence>